<dbReference type="AlphaFoldDB" id="E0UGM0"/>
<dbReference type="STRING" id="497965.Cyan7822_1225"/>
<dbReference type="RefSeq" id="WP_013321336.1">
    <property type="nucleotide sequence ID" value="NC_014501.1"/>
</dbReference>
<protein>
    <submittedName>
        <fullName evidence="1">Uncharacterized protein</fullName>
    </submittedName>
</protein>
<sequence>MARYTCSYLVNAEIEQLPSLLNEILDSCGFEIIFEALGYIMARELPGNIAFSKLVSVDVFIDATKVHNQQVPLTWVVKSDELPLQQYNHCWQRFKEIQQQIGEHRQWHLVAN</sequence>
<dbReference type="OrthoDB" id="531045at2"/>
<dbReference type="eggNOG" id="ENOG5032TU1">
    <property type="taxonomic scope" value="Bacteria"/>
</dbReference>
<name>E0UGM0_GLOV7</name>
<proteinExistence type="predicted"/>
<dbReference type="HOGENOM" id="CLU_148524_0_0_3"/>
<dbReference type="EMBL" id="CP002198">
    <property type="protein sequence ID" value="ADN13229.1"/>
    <property type="molecule type" value="Genomic_DNA"/>
</dbReference>
<evidence type="ECO:0000313" key="1">
    <source>
        <dbReference type="EMBL" id="ADN13229.1"/>
    </source>
</evidence>
<dbReference type="KEGG" id="cyj:Cyan7822_1225"/>
<evidence type="ECO:0000313" key="2">
    <source>
        <dbReference type="Proteomes" id="UP000008206"/>
    </source>
</evidence>
<gene>
    <name evidence="1" type="ordered locus">Cyan7822_1225</name>
</gene>
<keyword evidence="2" id="KW-1185">Reference proteome</keyword>
<dbReference type="Proteomes" id="UP000008206">
    <property type="component" value="Chromosome"/>
</dbReference>
<reference evidence="2" key="1">
    <citation type="journal article" date="2011" name="MBio">
        <title>Novel metabolic attributes of the genus Cyanothece, comprising a group of unicellular nitrogen-fixing Cyanobacteria.</title>
        <authorList>
            <person name="Bandyopadhyay A."/>
            <person name="Elvitigala T."/>
            <person name="Welsh E."/>
            <person name="Stockel J."/>
            <person name="Liberton M."/>
            <person name="Min H."/>
            <person name="Sherman L.A."/>
            <person name="Pakrasi H.B."/>
        </authorList>
    </citation>
    <scope>NUCLEOTIDE SEQUENCE [LARGE SCALE GENOMIC DNA]</scope>
    <source>
        <strain evidence="2">PCC 7822</strain>
    </source>
</reference>
<accession>E0UGM0</accession>
<organism evidence="1 2">
    <name type="scientific">Gloeothece verrucosa (strain PCC 7822)</name>
    <name type="common">Cyanothece sp. (strain PCC 7822)</name>
    <dbReference type="NCBI Taxonomy" id="497965"/>
    <lineage>
        <taxon>Bacteria</taxon>
        <taxon>Bacillati</taxon>
        <taxon>Cyanobacteriota</taxon>
        <taxon>Cyanophyceae</taxon>
        <taxon>Oscillatoriophycideae</taxon>
        <taxon>Chroococcales</taxon>
        <taxon>Aphanothecaceae</taxon>
        <taxon>Gloeothece</taxon>
        <taxon>Gloeothece verrucosa</taxon>
    </lineage>
</organism>